<accession>A0AAW4TDS5</accession>
<organism evidence="2 3">
    <name type="scientific">Burkholderia cenocepacia</name>
    <dbReference type="NCBI Taxonomy" id="95486"/>
    <lineage>
        <taxon>Bacteria</taxon>
        <taxon>Pseudomonadati</taxon>
        <taxon>Pseudomonadota</taxon>
        <taxon>Betaproteobacteria</taxon>
        <taxon>Burkholderiales</taxon>
        <taxon>Burkholderiaceae</taxon>
        <taxon>Burkholderia</taxon>
        <taxon>Burkholderia cepacia complex</taxon>
    </lineage>
</organism>
<feature type="region of interest" description="Disordered" evidence="1">
    <location>
        <begin position="48"/>
        <end position="69"/>
    </location>
</feature>
<dbReference type="RefSeq" id="WP_226133879.1">
    <property type="nucleotide sequence ID" value="NZ_JAIZTC010000003.1"/>
</dbReference>
<comment type="caution">
    <text evidence="2">The sequence shown here is derived from an EMBL/GenBank/DDBJ whole genome shotgun (WGS) entry which is preliminary data.</text>
</comment>
<evidence type="ECO:0000313" key="3">
    <source>
        <dbReference type="Proteomes" id="UP001199070"/>
    </source>
</evidence>
<name>A0AAW4TDS5_9BURK</name>
<evidence type="ECO:0000313" key="2">
    <source>
        <dbReference type="EMBL" id="MCA8380219.1"/>
    </source>
</evidence>
<evidence type="ECO:0000256" key="1">
    <source>
        <dbReference type="SAM" id="MobiDB-lite"/>
    </source>
</evidence>
<dbReference type="Proteomes" id="UP001199070">
    <property type="component" value="Unassembled WGS sequence"/>
</dbReference>
<dbReference type="AlphaFoldDB" id="A0AAW4TDS5"/>
<sequence>MRLNERPGLCRVFCLRLWVDDRKRLFRGDAAAFRADGWGRVDSYHPITNHQSPITDHRSPITDHRSPITDPLIHHRHRLTTKEKGARRRLQYAAACQAS</sequence>
<proteinExistence type="predicted"/>
<dbReference type="EMBL" id="JAIZTC010000003">
    <property type="protein sequence ID" value="MCA8380219.1"/>
    <property type="molecule type" value="Genomic_DNA"/>
</dbReference>
<feature type="compositionally biased region" description="Basic and acidic residues" evidence="1">
    <location>
        <begin position="55"/>
        <end position="67"/>
    </location>
</feature>
<protein>
    <submittedName>
        <fullName evidence="2">Uncharacterized protein</fullName>
    </submittedName>
</protein>
<gene>
    <name evidence="2" type="ORF">LGN22_15195</name>
</gene>
<reference evidence="2" key="1">
    <citation type="submission" date="2023-08" db="EMBL/GenBank/DDBJ databases">
        <title>A collection of bacterial strains from the Burkholderia cepacia Research Laboratory and Repository.</title>
        <authorList>
            <person name="Lipuma J."/>
            <person name="Spilker T."/>
        </authorList>
    </citation>
    <scope>NUCLEOTIDE SEQUENCE</scope>
    <source>
        <strain evidence="2">AU0862</strain>
    </source>
</reference>